<gene>
    <name evidence="1" type="ORF">LARSCL_LOCUS6917</name>
</gene>
<comment type="caution">
    <text evidence="1">The sequence shown here is derived from an EMBL/GenBank/DDBJ whole genome shotgun (WGS) entry which is preliminary data.</text>
</comment>
<evidence type="ECO:0000313" key="1">
    <source>
        <dbReference type="EMBL" id="CAL1273482.1"/>
    </source>
</evidence>
<evidence type="ECO:0000313" key="2">
    <source>
        <dbReference type="Proteomes" id="UP001497382"/>
    </source>
</evidence>
<proteinExistence type="predicted"/>
<dbReference type="Proteomes" id="UP001497382">
    <property type="component" value="Unassembled WGS sequence"/>
</dbReference>
<protein>
    <submittedName>
        <fullName evidence="1">Uncharacterized protein</fullName>
    </submittedName>
</protein>
<dbReference type="AlphaFoldDB" id="A0AAV1ZNU6"/>
<keyword evidence="2" id="KW-1185">Reference proteome</keyword>
<organism evidence="1 2">
    <name type="scientific">Larinioides sclopetarius</name>
    <dbReference type="NCBI Taxonomy" id="280406"/>
    <lineage>
        <taxon>Eukaryota</taxon>
        <taxon>Metazoa</taxon>
        <taxon>Ecdysozoa</taxon>
        <taxon>Arthropoda</taxon>
        <taxon>Chelicerata</taxon>
        <taxon>Arachnida</taxon>
        <taxon>Araneae</taxon>
        <taxon>Araneomorphae</taxon>
        <taxon>Entelegynae</taxon>
        <taxon>Araneoidea</taxon>
        <taxon>Araneidae</taxon>
        <taxon>Larinioides</taxon>
    </lineage>
</organism>
<name>A0AAV1ZNU6_9ARAC</name>
<dbReference type="EMBL" id="CAXIEN010000067">
    <property type="protein sequence ID" value="CAL1273482.1"/>
    <property type="molecule type" value="Genomic_DNA"/>
</dbReference>
<reference evidence="1 2" key="1">
    <citation type="submission" date="2024-04" db="EMBL/GenBank/DDBJ databases">
        <authorList>
            <person name="Rising A."/>
            <person name="Reimegard J."/>
            <person name="Sonavane S."/>
            <person name="Akerstrom W."/>
            <person name="Nylinder S."/>
            <person name="Hedman E."/>
            <person name="Kallberg Y."/>
        </authorList>
    </citation>
    <scope>NUCLEOTIDE SEQUENCE [LARGE SCALE GENOMIC DNA]</scope>
</reference>
<accession>A0AAV1ZNU6</accession>
<sequence>MTQRRILYRTEAKFQELLKSLNKHAENSIVNITEIPETIVKSTNANVPPNEKSTDPCIEAELADPQNFTLVVPQDAVHEDVVKSDIYGISQLEIINGRLCVITAHANQLKAWECWNEDDDSLCTNSVDEPKMKRPKQTLHTPLHYGAVRLD</sequence>